<reference evidence="2" key="1">
    <citation type="submission" date="2021-11" db="EMBL/GenBank/DDBJ databases">
        <title>Clostridia strains as spoilage organisms.</title>
        <authorList>
            <person name="Wambui J."/>
            <person name="Stevens M.J.A."/>
            <person name="Stephan R."/>
        </authorList>
    </citation>
    <scope>NUCLEOTIDE SEQUENCE</scope>
    <source>
        <strain evidence="2">CF009</strain>
    </source>
</reference>
<evidence type="ECO:0000256" key="1">
    <source>
        <dbReference type="SAM" id="Phobius"/>
    </source>
</evidence>
<dbReference type="AlphaFoldDB" id="A0AA47EL30"/>
<name>A0AA47EL30_9CLOT</name>
<proteinExistence type="predicted"/>
<keyword evidence="1" id="KW-1133">Transmembrane helix</keyword>
<dbReference type="EMBL" id="CP086239">
    <property type="protein sequence ID" value="WAG61339.1"/>
    <property type="molecule type" value="Genomic_DNA"/>
</dbReference>
<keyword evidence="1" id="KW-0812">Transmembrane</keyword>
<organism evidence="2 3">
    <name type="scientific">Clostridium estertheticum</name>
    <dbReference type="NCBI Taxonomy" id="238834"/>
    <lineage>
        <taxon>Bacteria</taxon>
        <taxon>Bacillati</taxon>
        <taxon>Bacillota</taxon>
        <taxon>Clostridia</taxon>
        <taxon>Eubacteriales</taxon>
        <taxon>Clostridiaceae</taxon>
        <taxon>Clostridium</taxon>
    </lineage>
</organism>
<accession>A0AA47EL30</accession>
<evidence type="ECO:0000313" key="3">
    <source>
        <dbReference type="Proteomes" id="UP001164733"/>
    </source>
</evidence>
<sequence>MEGECKICINQQRIDYLEKGYEELKEGSKVTNNNVALIITNNSENRIHFEQIFDSLKSIAVNLTKVTESLETNSKETVKTEYAVETLKLTTDKLTIDVKEANTQIGLIQEAPLKSYNALKNTAYGCIISAVIGGLVVHFLPIILLLL</sequence>
<protein>
    <submittedName>
        <fullName evidence="2">Uncharacterized protein</fullName>
    </submittedName>
</protein>
<dbReference type="Proteomes" id="UP001164733">
    <property type="component" value="Chromosome"/>
</dbReference>
<gene>
    <name evidence="2" type="ORF">LL038_03540</name>
</gene>
<keyword evidence="1" id="KW-0472">Membrane</keyword>
<evidence type="ECO:0000313" key="2">
    <source>
        <dbReference type="EMBL" id="WAG61339.1"/>
    </source>
</evidence>
<dbReference type="RefSeq" id="WP_216120010.1">
    <property type="nucleotide sequence ID" value="NZ_CP086239.1"/>
</dbReference>
<feature type="transmembrane region" description="Helical" evidence="1">
    <location>
        <begin position="123"/>
        <end position="146"/>
    </location>
</feature>